<dbReference type="SUPFAM" id="SSF55874">
    <property type="entry name" value="ATPase domain of HSP90 chaperone/DNA topoisomerase II/histidine kinase"/>
    <property type="match status" value="1"/>
</dbReference>
<dbReference type="PANTHER" id="PTHR35526">
    <property type="entry name" value="ANTI-SIGMA-F FACTOR RSBW-RELATED"/>
    <property type="match status" value="1"/>
</dbReference>
<gene>
    <name evidence="4" type="ORF">B0I31_1113</name>
</gene>
<name>A0A2P8I2N7_SACCR</name>
<dbReference type="AlphaFoldDB" id="A0A2P8I2N7"/>
<dbReference type="InterPro" id="IPR050267">
    <property type="entry name" value="Anti-sigma-factor_SerPK"/>
</dbReference>
<evidence type="ECO:0000256" key="2">
    <source>
        <dbReference type="SAM" id="MobiDB-lite"/>
    </source>
</evidence>
<evidence type="ECO:0000313" key="4">
    <source>
        <dbReference type="EMBL" id="PSL52716.1"/>
    </source>
</evidence>
<dbReference type="InterPro" id="IPR003594">
    <property type="entry name" value="HATPase_dom"/>
</dbReference>
<dbReference type="InterPro" id="IPR036890">
    <property type="entry name" value="HATPase_C_sf"/>
</dbReference>
<sequence length="144" mass="15568">MRTVTLLGEDTSGPSAPAMDLADEVPPLTRVRGWVREVLSGLTDDEVEDCLLVVTELVANAYDHGEAPRRVRLRQSSEPCSVRLEVDDAARGEVVVGTSRLGEHRGRGMVLVAYLSTAWSVEFHERGKTVWAEVSCSAPPPVGG</sequence>
<dbReference type="Pfam" id="PF13581">
    <property type="entry name" value="HATPase_c_2"/>
    <property type="match status" value="1"/>
</dbReference>
<reference evidence="4 5" key="1">
    <citation type="submission" date="2018-03" db="EMBL/GenBank/DDBJ databases">
        <title>Genomic Encyclopedia of Type Strains, Phase III (KMG-III): the genomes of soil and plant-associated and newly described type strains.</title>
        <authorList>
            <person name="Whitman W."/>
        </authorList>
    </citation>
    <scope>NUCLEOTIDE SEQUENCE [LARGE SCALE GENOMIC DNA]</scope>
    <source>
        <strain evidence="4 5">CGMCC 4.7097</strain>
    </source>
</reference>
<dbReference type="CDD" id="cd16936">
    <property type="entry name" value="HATPase_RsbW-like"/>
    <property type="match status" value="1"/>
</dbReference>
<dbReference type="RefSeq" id="WP_181320505.1">
    <property type="nucleotide sequence ID" value="NZ_PYAX01000011.1"/>
</dbReference>
<proteinExistence type="predicted"/>
<dbReference type="GO" id="GO:0004674">
    <property type="term" value="F:protein serine/threonine kinase activity"/>
    <property type="evidence" value="ECO:0007669"/>
    <property type="project" value="UniProtKB-KW"/>
</dbReference>
<keyword evidence="4" id="KW-0418">Kinase</keyword>
<feature type="domain" description="Histidine kinase/HSP90-like ATPase" evidence="3">
    <location>
        <begin position="28"/>
        <end position="132"/>
    </location>
</feature>
<feature type="region of interest" description="Disordered" evidence="2">
    <location>
        <begin position="1"/>
        <end position="20"/>
    </location>
</feature>
<keyword evidence="1" id="KW-0723">Serine/threonine-protein kinase</keyword>
<keyword evidence="4" id="KW-0808">Transferase</keyword>
<comment type="caution">
    <text evidence="4">The sequence shown here is derived from an EMBL/GenBank/DDBJ whole genome shotgun (WGS) entry which is preliminary data.</text>
</comment>
<organism evidence="4 5">
    <name type="scientific">Saccharothrix carnea</name>
    <dbReference type="NCBI Taxonomy" id="1280637"/>
    <lineage>
        <taxon>Bacteria</taxon>
        <taxon>Bacillati</taxon>
        <taxon>Actinomycetota</taxon>
        <taxon>Actinomycetes</taxon>
        <taxon>Pseudonocardiales</taxon>
        <taxon>Pseudonocardiaceae</taxon>
        <taxon>Saccharothrix</taxon>
    </lineage>
</organism>
<accession>A0A2P8I2N7</accession>
<keyword evidence="5" id="KW-1185">Reference proteome</keyword>
<evidence type="ECO:0000259" key="3">
    <source>
        <dbReference type="Pfam" id="PF13581"/>
    </source>
</evidence>
<dbReference type="Proteomes" id="UP000241118">
    <property type="component" value="Unassembled WGS sequence"/>
</dbReference>
<dbReference type="PANTHER" id="PTHR35526:SF3">
    <property type="entry name" value="ANTI-SIGMA-F FACTOR RSBW"/>
    <property type="match status" value="1"/>
</dbReference>
<protein>
    <submittedName>
        <fullName evidence="4">Anti-sigma regulatory factor (Ser/Thr protein kinase)</fullName>
    </submittedName>
</protein>
<dbReference type="EMBL" id="PYAX01000011">
    <property type="protein sequence ID" value="PSL52716.1"/>
    <property type="molecule type" value="Genomic_DNA"/>
</dbReference>
<evidence type="ECO:0000313" key="5">
    <source>
        <dbReference type="Proteomes" id="UP000241118"/>
    </source>
</evidence>
<evidence type="ECO:0000256" key="1">
    <source>
        <dbReference type="ARBA" id="ARBA00022527"/>
    </source>
</evidence>
<dbReference type="Gene3D" id="3.30.565.10">
    <property type="entry name" value="Histidine kinase-like ATPase, C-terminal domain"/>
    <property type="match status" value="1"/>
</dbReference>